<evidence type="ECO:0000259" key="2">
    <source>
        <dbReference type="SMART" id="SM00421"/>
    </source>
</evidence>
<organism evidence="3 4">
    <name type="scientific">Nocardia panacis</name>
    <dbReference type="NCBI Taxonomy" id="2340916"/>
    <lineage>
        <taxon>Bacteria</taxon>
        <taxon>Bacillati</taxon>
        <taxon>Actinomycetota</taxon>
        <taxon>Actinomycetes</taxon>
        <taxon>Mycobacteriales</taxon>
        <taxon>Nocardiaceae</taxon>
        <taxon>Nocardia</taxon>
    </lineage>
</organism>
<dbReference type="Proteomes" id="UP000266677">
    <property type="component" value="Unassembled WGS sequence"/>
</dbReference>
<evidence type="ECO:0000256" key="1">
    <source>
        <dbReference type="SAM" id="MobiDB-lite"/>
    </source>
</evidence>
<dbReference type="InterPro" id="IPR000792">
    <property type="entry name" value="Tscrpt_reg_LuxR_C"/>
</dbReference>
<dbReference type="RefSeq" id="WP_120041363.1">
    <property type="nucleotide sequence ID" value="NZ_QZFU01000019.1"/>
</dbReference>
<evidence type="ECO:0000313" key="3">
    <source>
        <dbReference type="EMBL" id="RJO74748.1"/>
    </source>
</evidence>
<dbReference type="AlphaFoldDB" id="A0A3A4KFP8"/>
<dbReference type="SUPFAM" id="SSF52540">
    <property type="entry name" value="P-loop containing nucleoside triphosphate hydrolases"/>
    <property type="match status" value="1"/>
</dbReference>
<sequence>MVTLVGPGGIGKTRLAMAVAARSREATRQPVYWAHLARLPRNADAGIVSRLLVSEVVDGDFSDRTERQILLDTLGRSDATGRAVLVLDNCEHVLDGVGAVSADLLAALPGLTILATSRTAIGWVDEHLVEVPPLSREHAVTLLRQRAELVGRPISERQAEPICRHLHYYPLHIRLAAARLRYQSPARIVRDLDGSDTDRRLHWSPGFRVGVDERHRSIDAVIAWSYALCGPQERLLFQRMSVFAPGHAIEPRDDPTDLGADLTAIETVCADADLVAEQVEGLLERLADRSLIALHIGAESVRYSLLESFRVFAGARLRESGAQHAREFAARHRRYYRDQVSTARANRVGPREQELLDGLGSAWDNIRWAVDRSLREPRDAVVGAAIAADLIAVGLPFLIGSLRESRGLAERSLAAAQTHCPTELRVSARAMIGMVTVCQGRSDLAEDMLAECVTACIDTVEGWREDPTVDLGLPPDVEYLWGSVLMLSSSDARATAVLARARVKYAAVGDAVGALMAELFEALSAAFHGTAEIALATTARHLDRVVAAGPQWSASWARFARAIALCRHGDPHEALALCDAAAAWQIPMRDRWGGVWGLHIRSWILAALIAGPGRGDHLRATRWAGEIAVAAGRTDALRRDLGLDLRNLGPWAERTDNAVAIARKVLGDNAFDPIEHRSRTAPSTPDTPTPPPNPTPAAWHELTRAEQAVAILAASGLTNTAIATSRGTSTRTVDAQVAAILSKLMINSRKQIRALLPPEALDRRAQVAESR</sequence>
<dbReference type="EMBL" id="QZFU01000019">
    <property type="protein sequence ID" value="RJO74748.1"/>
    <property type="molecule type" value="Genomic_DNA"/>
</dbReference>
<dbReference type="OrthoDB" id="4492918at2"/>
<keyword evidence="4" id="KW-1185">Reference proteome</keyword>
<protein>
    <submittedName>
        <fullName evidence="3">LuxR family transcriptional regulator</fullName>
    </submittedName>
</protein>
<proteinExistence type="predicted"/>
<dbReference type="InterPro" id="IPR036388">
    <property type="entry name" value="WH-like_DNA-bd_sf"/>
</dbReference>
<dbReference type="InterPro" id="IPR016032">
    <property type="entry name" value="Sig_transdc_resp-reg_C-effctor"/>
</dbReference>
<dbReference type="GO" id="GO:0003677">
    <property type="term" value="F:DNA binding"/>
    <property type="evidence" value="ECO:0007669"/>
    <property type="project" value="InterPro"/>
</dbReference>
<gene>
    <name evidence="3" type="ORF">D5S18_14910</name>
</gene>
<dbReference type="Gene3D" id="1.10.10.10">
    <property type="entry name" value="Winged helix-like DNA-binding domain superfamily/Winged helix DNA-binding domain"/>
    <property type="match status" value="1"/>
</dbReference>
<dbReference type="Gene3D" id="3.40.50.300">
    <property type="entry name" value="P-loop containing nucleotide triphosphate hydrolases"/>
    <property type="match status" value="1"/>
</dbReference>
<dbReference type="Pfam" id="PF00196">
    <property type="entry name" value="GerE"/>
    <property type="match status" value="1"/>
</dbReference>
<dbReference type="GO" id="GO:0006355">
    <property type="term" value="P:regulation of DNA-templated transcription"/>
    <property type="evidence" value="ECO:0007669"/>
    <property type="project" value="InterPro"/>
</dbReference>
<reference evidence="3 4" key="1">
    <citation type="submission" date="2018-09" db="EMBL/GenBank/DDBJ databases">
        <title>YIM PH21274 draft genome.</title>
        <authorList>
            <person name="Miao C."/>
        </authorList>
    </citation>
    <scope>NUCLEOTIDE SEQUENCE [LARGE SCALE GENOMIC DNA]</scope>
    <source>
        <strain evidence="3 4">YIM PH 21724</strain>
    </source>
</reference>
<name>A0A3A4KFP8_9NOCA</name>
<evidence type="ECO:0000313" key="4">
    <source>
        <dbReference type="Proteomes" id="UP000266677"/>
    </source>
</evidence>
<dbReference type="SMART" id="SM00421">
    <property type="entry name" value="HTH_LUXR"/>
    <property type="match status" value="1"/>
</dbReference>
<feature type="compositionally biased region" description="Pro residues" evidence="1">
    <location>
        <begin position="685"/>
        <end position="695"/>
    </location>
</feature>
<comment type="caution">
    <text evidence="3">The sequence shown here is derived from an EMBL/GenBank/DDBJ whole genome shotgun (WGS) entry which is preliminary data.</text>
</comment>
<accession>A0A3A4KFP8</accession>
<dbReference type="PANTHER" id="PTHR47691:SF3">
    <property type="entry name" value="HTH-TYPE TRANSCRIPTIONAL REGULATOR RV0890C-RELATED"/>
    <property type="match status" value="1"/>
</dbReference>
<feature type="region of interest" description="Disordered" evidence="1">
    <location>
        <begin position="672"/>
        <end position="698"/>
    </location>
</feature>
<feature type="domain" description="HTH luxR-type" evidence="2">
    <location>
        <begin position="699"/>
        <end position="756"/>
    </location>
</feature>
<dbReference type="SUPFAM" id="SSF46894">
    <property type="entry name" value="C-terminal effector domain of the bipartite response regulators"/>
    <property type="match status" value="1"/>
</dbReference>
<dbReference type="PANTHER" id="PTHR47691">
    <property type="entry name" value="REGULATOR-RELATED"/>
    <property type="match status" value="1"/>
</dbReference>
<dbReference type="InterPro" id="IPR027417">
    <property type="entry name" value="P-loop_NTPase"/>
</dbReference>